<dbReference type="EC" id="3.1.21.-" evidence="4"/>
<dbReference type="GO" id="GO:0016787">
    <property type="term" value="F:hydrolase activity"/>
    <property type="evidence" value="ECO:0007669"/>
    <property type="project" value="UniProtKB-KW"/>
</dbReference>
<evidence type="ECO:0000313" key="4">
    <source>
        <dbReference type="EMBL" id="MFC5521951.1"/>
    </source>
</evidence>
<sequence length="745" mass="83755">MYDFRTLSPIDFELLVRDLLQAEFNITMESFGPGKDGGIDFRFAVADQGVVVQVKHHVEGGSRSLIRAAAKEDQKVRRLAPGRYILATSISLTPALKGKVIQAMPSAPLSVGDVIGREDLNNLLGMYPHVLRQHFKLWLTSTDVLERILHSAVYNRTDAELARIKQLVPKFVHNPSLGEAEKILQDRGALIIAGDPGVGKTTLGRMLLWLHMEQDWKVFVVDDLQDAMAVSTAGEKRLLFLDDFLGQISLTNELLGKVDRQLPVFLDRLRNNKDLRFILTTRSYLLNQAQLESDKLSSPRMAASEMVLDVGVYTRIIKAKIVFNHIYFSDLVGEEKAKLLEGDFFLKIIDHRNFSPRLIELLTSADYYLVREEPIQTTVLRVLDNPVELWERPYRAHLSADARCLMWAAFFSGSYVWTEYCLEMFKRVAASAGYQVAPSEAVARFRNGLKELSSSFVSVEDQRISFANPGIRDFLSRVVIDDHLLPVVVRAVSTIYEFRSAWSFFKLHITTCRNQFSDEVLWVEAMGRVQNHRSTTAIESFRHVLEMCEHLPGLQIQSVLERATNDLKTQGIEGRDHYECLFSLRQVKRLQFQTSDLLDRARDVLTEASANMLANIGEDLAIDDITSIAGALAQLVESKVVRDAAADALRGFILGIDDKLADVSSSQELNTIHEGLVSAARAYGVGIDETLTRDIENRREALEERENEADEAPYQHTGPQAGSGDISDSEIQSMFSMMNGYAGTH</sequence>
<gene>
    <name evidence="4" type="ORF">ACFPP7_13660</name>
</gene>
<dbReference type="InterPro" id="IPR027417">
    <property type="entry name" value="P-loop_NTPase"/>
</dbReference>
<dbReference type="SUPFAM" id="SSF52540">
    <property type="entry name" value="P-loop containing nucleoside triphosphate hydrolases"/>
    <property type="match status" value="1"/>
</dbReference>
<dbReference type="Pfam" id="PF20720">
    <property type="entry name" value="nSTAND3"/>
    <property type="match status" value="1"/>
</dbReference>
<evidence type="ECO:0000313" key="5">
    <source>
        <dbReference type="Proteomes" id="UP001596084"/>
    </source>
</evidence>
<dbReference type="Proteomes" id="UP001596084">
    <property type="component" value="Unassembled WGS sequence"/>
</dbReference>
<keyword evidence="5" id="KW-1185">Reference proteome</keyword>
<reference evidence="5" key="1">
    <citation type="journal article" date="2019" name="Int. J. Syst. Evol. Microbiol.">
        <title>The Global Catalogue of Microorganisms (GCM) 10K type strain sequencing project: providing services to taxonomists for standard genome sequencing and annotation.</title>
        <authorList>
            <consortium name="The Broad Institute Genomics Platform"/>
            <consortium name="The Broad Institute Genome Sequencing Center for Infectious Disease"/>
            <person name="Wu L."/>
            <person name="Ma J."/>
        </authorList>
    </citation>
    <scope>NUCLEOTIDE SEQUENCE [LARGE SCALE GENOMIC DNA]</scope>
    <source>
        <strain evidence="5">CGMCC 4.7277</strain>
    </source>
</reference>
<dbReference type="EMBL" id="JBHSMX010000021">
    <property type="protein sequence ID" value="MFC5521951.1"/>
    <property type="molecule type" value="Genomic_DNA"/>
</dbReference>
<organism evidence="4 5">
    <name type="scientific">Polaromonas jejuensis</name>
    <dbReference type="NCBI Taxonomy" id="457502"/>
    <lineage>
        <taxon>Bacteria</taxon>
        <taxon>Pseudomonadati</taxon>
        <taxon>Pseudomonadota</taxon>
        <taxon>Betaproteobacteria</taxon>
        <taxon>Burkholderiales</taxon>
        <taxon>Comamonadaceae</taxon>
        <taxon>Polaromonas</taxon>
    </lineage>
</organism>
<keyword evidence="4" id="KW-0378">Hydrolase</keyword>
<dbReference type="InterPro" id="IPR007560">
    <property type="entry name" value="Restrct_endonuc_IV_Mrr"/>
</dbReference>
<keyword evidence="4" id="KW-0540">Nuclease</keyword>
<protein>
    <submittedName>
        <fullName evidence="4">Restriction endonuclease</fullName>
        <ecNumber evidence="4">3.1.21.-</ecNumber>
    </submittedName>
</protein>
<accession>A0ABW0QBI7</accession>
<feature type="domain" description="Restriction endonuclease type IV Mrr" evidence="2">
    <location>
        <begin position="5"/>
        <end position="58"/>
    </location>
</feature>
<evidence type="ECO:0000259" key="2">
    <source>
        <dbReference type="Pfam" id="PF04471"/>
    </source>
</evidence>
<name>A0ABW0QBI7_9BURK</name>
<evidence type="ECO:0000259" key="3">
    <source>
        <dbReference type="Pfam" id="PF20720"/>
    </source>
</evidence>
<proteinExistence type="predicted"/>
<dbReference type="RefSeq" id="WP_068835838.1">
    <property type="nucleotide sequence ID" value="NZ_JBHSMX010000021.1"/>
</dbReference>
<feature type="region of interest" description="Disordered" evidence="1">
    <location>
        <begin position="701"/>
        <end position="725"/>
    </location>
</feature>
<dbReference type="GO" id="GO:0004519">
    <property type="term" value="F:endonuclease activity"/>
    <property type="evidence" value="ECO:0007669"/>
    <property type="project" value="UniProtKB-KW"/>
</dbReference>
<dbReference type="InterPro" id="IPR049050">
    <property type="entry name" value="nSTAND3"/>
</dbReference>
<comment type="caution">
    <text evidence="4">The sequence shown here is derived from an EMBL/GenBank/DDBJ whole genome shotgun (WGS) entry which is preliminary data.</text>
</comment>
<evidence type="ECO:0000256" key="1">
    <source>
        <dbReference type="SAM" id="MobiDB-lite"/>
    </source>
</evidence>
<keyword evidence="4" id="KW-0255">Endonuclease</keyword>
<dbReference type="Pfam" id="PF04471">
    <property type="entry name" value="Mrr_cat"/>
    <property type="match status" value="1"/>
</dbReference>
<feature type="domain" description="Novel STAND NTPase 3" evidence="3">
    <location>
        <begin position="171"/>
        <end position="328"/>
    </location>
</feature>